<dbReference type="Proteomes" id="UP000101521">
    <property type="component" value="Segment"/>
</dbReference>
<evidence type="ECO:0000313" key="2">
    <source>
        <dbReference type="Proteomes" id="UP000101521"/>
    </source>
</evidence>
<gene>
    <name evidence="1" type="ORF">fep_125</name>
</gene>
<dbReference type="GeneID" id="19737850"/>
<sequence length="239" mass="27805">MKTLYTIILLIVYTSYCLLTNIDESSENDNSITRHVLENEYNESIDCSNHPMRILWVGIHNSTNLTDIVNITCVACINTTSYFFGWEKINKYEPVPDLIYDTDEDPKSIMGLSYGYPAYLYSDAHKNIKFIEIITNETVVIKCLRSSNKTKCVRRIGNLETVRKNDTDDRYEYEEKIEEVHDYEYASGSGYEDKHDNQMHTVSHYLLIKNSTLLSHNYSCILLSGYHIEMNYVVPLDIM</sequence>
<evidence type="ECO:0000313" key="1">
    <source>
        <dbReference type="EMBL" id="AID46631.1"/>
    </source>
</evidence>
<proteinExistence type="predicted"/>
<dbReference type="KEGG" id="vg:19737850"/>
<accession>A0A068EEL7</accession>
<organism evidence="1 2">
    <name type="scientific">Pigeonpox virus</name>
    <dbReference type="NCBI Taxonomy" id="10264"/>
    <lineage>
        <taxon>Viruses</taxon>
        <taxon>Varidnaviria</taxon>
        <taxon>Bamfordvirae</taxon>
        <taxon>Nucleocytoviricota</taxon>
        <taxon>Pokkesviricetes</taxon>
        <taxon>Chitovirales</taxon>
        <taxon>Poxviridae</taxon>
        <taxon>Chordopoxvirinae</taxon>
        <taxon>Avipoxvirus</taxon>
        <taxon>Avipoxvirus pigeonpox</taxon>
    </lineage>
</organism>
<dbReference type="EMBL" id="KJ801920">
    <property type="protein sequence ID" value="AID46631.1"/>
    <property type="molecule type" value="Genomic_DNA"/>
</dbReference>
<reference evidence="1 2" key="1">
    <citation type="journal article" date="2014" name="BMC Genomics">
        <title>The complete genome sequences of poxviruses isolated from a penguin and a pigeon in South Africa and comparison to other sequenced avipoxviruses.</title>
        <authorList>
            <person name="Offerman K."/>
            <person name="Carulei O."/>
            <person name="van der Walt A.P."/>
            <person name="Douglass N."/>
            <person name="Williamson A.L."/>
        </authorList>
    </citation>
    <scope>NUCLEOTIDE SEQUENCE [LARGE SCALE GENOMIC DNA]</scope>
    <source>
        <strain evidence="1">FeP2</strain>
    </source>
</reference>
<name>A0A068EEL7_9POXV</name>
<protein>
    <submittedName>
        <fullName evidence="1">Uncharacterized protein</fullName>
    </submittedName>
</protein>
<dbReference type="RefSeq" id="YP_009046355.1">
    <property type="nucleotide sequence ID" value="NC_024447.1"/>
</dbReference>
<keyword evidence="2" id="KW-1185">Reference proteome</keyword>